<dbReference type="Gene3D" id="2.30.40.10">
    <property type="entry name" value="Urease, subunit C, domain 1"/>
    <property type="match status" value="2"/>
</dbReference>
<dbReference type="InterPro" id="IPR011059">
    <property type="entry name" value="Metal-dep_hydrolase_composite"/>
</dbReference>
<organism evidence="2 3">
    <name type="scientific">Luminiphilus syltensis NOR5-1B</name>
    <dbReference type="NCBI Taxonomy" id="565045"/>
    <lineage>
        <taxon>Bacteria</taxon>
        <taxon>Pseudomonadati</taxon>
        <taxon>Pseudomonadota</taxon>
        <taxon>Gammaproteobacteria</taxon>
        <taxon>Cellvibrionales</taxon>
        <taxon>Halieaceae</taxon>
        <taxon>Luminiphilus</taxon>
    </lineage>
</organism>
<dbReference type="SUPFAM" id="SSF51338">
    <property type="entry name" value="Composite domain of metallo-dependent hydrolases"/>
    <property type="match status" value="1"/>
</dbReference>
<dbReference type="GO" id="GO:0016810">
    <property type="term" value="F:hydrolase activity, acting on carbon-nitrogen (but not peptide) bonds"/>
    <property type="evidence" value="ECO:0007669"/>
    <property type="project" value="InterPro"/>
</dbReference>
<evidence type="ECO:0000313" key="2">
    <source>
        <dbReference type="EMBL" id="EED36799.1"/>
    </source>
</evidence>
<dbReference type="HOGENOM" id="CLU_023620_4_1_6"/>
<proteinExistence type="predicted"/>
<keyword evidence="3" id="KW-1185">Reference proteome</keyword>
<reference evidence="3" key="1">
    <citation type="journal article" date="2013" name="BMC Microbiol.">
        <title>Taxonomy and evolution of bacteriochlorophyll a-containing members of the OM60/NOR5 clade of marine gammaproteobacteria: description of Luminiphilus syltensis gen. nov., sp. nov., reclassification of Haliea rubra as Pseudohaliea rubra gen. nov., comb. nov., and emendation of Chromatocurvus halotolerans.</title>
        <authorList>
            <person name="Spring S."/>
            <person name="Riedel T."/>
            <person name="Sproer C."/>
            <person name="Yan S."/>
            <person name="Harder J."/>
            <person name="Fuchs B.M."/>
        </authorList>
    </citation>
    <scope>NUCLEOTIDE SEQUENCE [LARGE SCALE GENOMIC DNA]</scope>
    <source>
        <strain evidence="3">NOR51-B</strain>
    </source>
</reference>
<evidence type="ECO:0000313" key="3">
    <source>
        <dbReference type="Proteomes" id="UP000004699"/>
    </source>
</evidence>
<feature type="domain" description="Amidohydrolase-related" evidence="1">
    <location>
        <begin position="68"/>
        <end position="448"/>
    </location>
</feature>
<evidence type="ECO:0000259" key="1">
    <source>
        <dbReference type="Pfam" id="PF01979"/>
    </source>
</evidence>
<dbReference type="InterPro" id="IPR051781">
    <property type="entry name" value="Metallo-dep_Hydrolase"/>
</dbReference>
<accession>B8KY26</accession>
<name>B8KY26_9GAMM</name>
<dbReference type="Proteomes" id="UP000004699">
    <property type="component" value="Unassembled WGS sequence"/>
</dbReference>
<dbReference type="Gene3D" id="3.20.20.140">
    <property type="entry name" value="Metal-dependent hydrolases"/>
    <property type="match status" value="1"/>
</dbReference>
<keyword evidence="2" id="KW-0378">Hydrolase</keyword>
<dbReference type="STRING" id="565045.NOR51B_2752"/>
<dbReference type="SUPFAM" id="SSF51556">
    <property type="entry name" value="Metallo-dependent hydrolases"/>
    <property type="match status" value="1"/>
</dbReference>
<dbReference type="PANTHER" id="PTHR43135">
    <property type="entry name" value="ALPHA-D-RIBOSE 1-METHYLPHOSPHONATE 5-TRIPHOSPHATE DIPHOSPHATASE"/>
    <property type="match status" value="1"/>
</dbReference>
<dbReference type="EMBL" id="DS999411">
    <property type="protein sequence ID" value="EED36799.1"/>
    <property type="molecule type" value="Genomic_DNA"/>
</dbReference>
<dbReference type="InterPro" id="IPR032466">
    <property type="entry name" value="Metal_Hydrolase"/>
</dbReference>
<dbReference type="Pfam" id="PF01979">
    <property type="entry name" value="Amidohydro_1"/>
    <property type="match status" value="1"/>
</dbReference>
<dbReference type="PANTHER" id="PTHR43135:SF3">
    <property type="entry name" value="ALPHA-D-RIBOSE 1-METHYLPHOSPHONATE 5-TRIPHOSPHATE DIPHOSPHATASE"/>
    <property type="match status" value="1"/>
</dbReference>
<gene>
    <name evidence="2" type="ORF">NOR51B_2752</name>
</gene>
<dbReference type="AlphaFoldDB" id="B8KY26"/>
<dbReference type="InterPro" id="IPR006680">
    <property type="entry name" value="Amidohydro-rel"/>
</dbReference>
<dbReference type="eggNOG" id="COG1228">
    <property type="taxonomic scope" value="Bacteria"/>
</dbReference>
<protein>
    <submittedName>
        <fullName evidence="2">Amidohydrolase</fullName>
    </submittedName>
</protein>
<sequence>MLVALSGVHQTISATTLLENVHIIPMTGEGEVLKGAVLVNDGHVLAVGPSASITVPAEAKRIDGAGGFLIPGLTDMHNHIDSPESLKLQLAYGVTTIRNMWGTDEVLAQRAAEQAGELLAPDIETVSPIIDHDPPYFPGSITITDAAAADDFVRDLKEQGYTALKTYELIQKEVYFALTKAADRYGMTIEGHIPQAVDAFDAVLLGHDTVEHSMRVDAAIVAPGTTYSSAFRPPELVRLVERIDAGEMTYEEAFRRDMLRALAGLMVENGTALVPTMGVYEVLSYSQSNREAMAKHPLIDYVNPVYKGFWLQADPVEELTNEGVKAEPSDAEIASLEYFASTEHGKWVAIMHEEGVLILAGVDAPNPGMFQGFSLHDELGRMVSRAGMSNYEALKTATVNPTIYWKIEGQRGVIAPGAEADFILLANNPLDEIANTKSIQGVMADGQWLDRTRLDAVLKEVHEAYAAQAKAMEEGGEPAAGFPVHLHGAHE</sequence>